<dbReference type="AlphaFoldDB" id="A0A9X0UG81"/>
<keyword evidence="4" id="KW-1185">Reference proteome</keyword>
<dbReference type="InterPro" id="IPR011613">
    <property type="entry name" value="GH15-like"/>
</dbReference>
<reference evidence="3" key="1">
    <citation type="submission" date="2020-08" db="EMBL/GenBank/DDBJ databases">
        <authorList>
            <person name="Hu Y."/>
            <person name="Nguyen S.V."/>
            <person name="Li F."/>
            <person name="Fanning S."/>
        </authorList>
    </citation>
    <scope>NUCLEOTIDE SEQUENCE</scope>
    <source>
        <strain evidence="3">SYSU D8009</strain>
    </source>
</reference>
<name>A0A9X0UG81_9PROT</name>
<sequence>MPEAIPGGWAPDAPGTCAAPAIEDYALIGDGRTAALVSRRGSINWLCLPDFSGPSVFAAILDQERGGRFALCPTDPCTTARRYVGCSGVLETSFRTGQGTVRVTDLLPVPDGTGALAPMREVLRLVEGVEGTVELEVLFEPRPDYVRTKPRLARRGALGWACAWGDEALLLHADFPLQPTPDGAGLRGRARIGAGERRALSLSYAKGDIGVVPPLGEAAERRLRATLDWWEGWSSGLRYDGPWRDAVLRSAVTLKLLTFALSGAVVAAPTASLPEWPGAERNWDYRYCWLRDAALTMRAFTGLGLRDEARAFLAWLLHATRLTWPELRAVYDVYGRTNLRECRLDHLAGHRGSRPVRIGNGAWDQVQLDVYGEVVLAAHDYVLGGGRLQRDEARALAGLGRAVCRRWRKPDQGIWELRGPPRQHTFSKVLCWLALDRLLDLQARGHLRMPDEAGFRRERAAIAETIEARGFNSALGSYTADLNGEAPDAALLLMACLGYRPAADPRMRGTYDFVEQRLGRGRGLLLRYEVGHDGFASPEGAFGICGFWAVDNLVGRGELEAAERRFAELLAFANDVGLLAEEVDPRTGAALGNFPQAFTHVGLINAALALARARQEGG</sequence>
<dbReference type="GO" id="GO:0005975">
    <property type="term" value="P:carbohydrate metabolic process"/>
    <property type="evidence" value="ECO:0007669"/>
    <property type="project" value="InterPro"/>
</dbReference>
<evidence type="ECO:0000259" key="2">
    <source>
        <dbReference type="Pfam" id="PF19291"/>
    </source>
</evidence>
<dbReference type="SUPFAM" id="SSF48208">
    <property type="entry name" value="Six-hairpin glycosidases"/>
    <property type="match status" value="1"/>
</dbReference>
<dbReference type="InterPro" id="IPR012341">
    <property type="entry name" value="6hp_glycosidase-like_sf"/>
</dbReference>
<evidence type="ECO:0000259" key="1">
    <source>
        <dbReference type="Pfam" id="PF00723"/>
    </source>
</evidence>
<dbReference type="Gene3D" id="1.50.10.10">
    <property type="match status" value="1"/>
</dbReference>
<dbReference type="InterPro" id="IPR045582">
    <property type="entry name" value="Trehalase-like_N"/>
</dbReference>
<organism evidence="3 4">
    <name type="scientific">Siccirubricoccus deserti</name>
    <dbReference type="NCBI Taxonomy" id="2013562"/>
    <lineage>
        <taxon>Bacteria</taxon>
        <taxon>Pseudomonadati</taxon>
        <taxon>Pseudomonadota</taxon>
        <taxon>Alphaproteobacteria</taxon>
        <taxon>Acetobacterales</taxon>
        <taxon>Roseomonadaceae</taxon>
        <taxon>Siccirubricoccus</taxon>
    </lineage>
</organism>
<dbReference type="GO" id="GO:0004553">
    <property type="term" value="F:hydrolase activity, hydrolyzing O-glycosyl compounds"/>
    <property type="evidence" value="ECO:0007669"/>
    <property type="project" value="UniProtKB-ARBA"/>
</dbReference>
<keyword evidence="3" id="KW-0378">Hydrolase</keyword>
<comment type="caution">
    <text evidence="3">The sequence shown here is derived from an EMBL/GenBank/DDBJ whole genome shotgun (WGS) entry which is preliminary data.</text>
</comment>
<dbReference type="Pfam" id="PF00723">
    <property type="entry name" value="Glyco_hydro_15"/>
    <property type="match status" value="2"/>
</dbReference>
<evidence type="ECO:0000313" key="4">
    <source>
        <dbReference type="Proteomes" id="UP000600101"/>
    </source>
</evidence>
<evidence type="ECO:0000313" key="3">
    <source>
        <dbReference type="EMBL" id="MBC4018731.1"/>
    </source>
</evidence>
<proteinExistence type="predicted"/>
<feature type="domain" description="Trehalase-like N-terminal" evidence="2">
    <location>
        <begin position="18"/>
        <end position="155"/>
    </location>
</feature>
<dbReference type="Proteomes" id="UP000600101">
    <property type="component" value="Unassembled WGS sequence"/>
</dbReference>
<dbReference type="EMBL" id="JACOMF010000075">
    <property type="protein sequence ID" value="MBC4018731.1"/>
    <property type="molecule type" value="Genomic_DNA"/>
</dbReference>
<protein>
    <submittedName>
        <fullName evidence="3">Glycoside hydrolase family 15 protein</fullName>
    </submittedName>
</protein>
<gene>
    <name evidence="3" type="ORF">H7965_26075</name>
</gene>
<dbReference type="Pfam" id="PF19291">
    <property type="entry name" value="TREH_N"/>
    <property type="match status" value="1"/>
</dbReference>
<dbReference type="InterPro" id="IPR008928">
    <property type="entry name" value="6-hairpin_glycosidase_sf"/>
</dbReference>
<dbReference type="PANTHER" id="PTHR31616:SF0">
    <property type="entry name" value="GLUCAN 1,4-ALPHA-GLUCOSIDASE"/>
    <property type="match status" value="1"/>
</dbReference>
<feature type="domain" description="GH15-like" evidence="1">
    <location>
        <begin position="244"/>
        <end position="553"/>
    </location>
</feature>
<dbReference type="RefSeq" id="WP_186773472.1">
    <property type="nucleotide sequence ID" value="NZ_JACOMF010000075.1"/>
</dbReference>
<feature type="domain" description="GH15-like" evidence="1">
    <location>
        <begin position="571"/>
        <end position="607"/>
    </location>
</feature>
<dbReference type="PANTHER" id="PTHR31616">
    <property type="entry name" value="TREHALASE"/>
    <property type="match status" value="1"/>
</dbReference>
<accession>A0A9X0UG81</accession>